<accession>A0AB39V5V2</accession>
<proteinExistence type="predicted"/>
<feature type="domain" description="Tc1-like transposase DDE" evidence="1">
    <location>
        <begin position="3"/>
        <end position="81"/>
    </location>
</feature>
<reference evidence="2" key="1">
    <citation type="submission" date="2024-07" db="EMBL/GenBank/DDBJ databases">
        <authorList>
            <person name="Li X.-J."/>
            <person name="Wang X."/>
        </authorList>
    </citation>
    <scope>NUCLEOTIDE SEQUENCE</scope>
    <source>
        <strain evidence="2">HSP-536</strain>
    </source>
</reference>
<name>A0AB39V5V2_9FUSO</name>
<gene>
    <name evidence="2" type="ORF">AB8B28_01435</name>
</gene>
<dbReference type="RefSeq" id="WP_369716360.1">
    <property type="nucleotide sequence ID" value="NZ_CP165647.1"/>
</dbReference>
<dbReference type="InterPro" id="IPR038717">
    <property type="entry name" value="Tc1-like_DDE_dom"/>
</dbReference>
<evidence type="ECO:0000259" key="1">
    <source>
        <dbReference type="Pfam" id="PF13358"/>
    </source>
</evidence>
<dbReference type="AlphaFoldDB" id="A0AB39V5V2"/>
<evidence type="ECO:0000313" key="2">
    <source>
        <dbReference type="EMBL" id="XDU62563.1"/>
    </source>
</evidence>
<organism evidence="2">
    <name type="scientific">Leptotrichia alba</name>
    <dbReference type="NCBI Taxonomy" id="3239304"/>
    <lineage>
        <taxon>Bacteria</taxon>
        <taxon>Fusobacteriati</taxon>
        <taxon>Fusobacteriota</taxon>
        <taxon>Fusobacteriia</taxon>
        <taxon>Fusobacteriales</taxon>
        <taxon>Leptotrichiaceae</taxon>
        <taxon>Leptotrichia</taxon>
    </lineage>
</organism>
<dbReference type="KEGG" id="lala:AB8B28_01435"/>
<protein>
    <submittedName>
        <fullName evidence="2">Transposase</fullName>
    </submittedName>
</protein>
<dbReference type="EMBL" id="CP165647">
    <property type="protein sequence ID" value="XDU62563.1"/>
    <property type="molecule type" value="Genomic_DNA"/>
</dbReference>
<sequence>MPRCNTNNMSVFLKELSKRYDEDIVILACDGAAWHKSKNLEISGNIIMIHIPPYATEMNPIEQIWKQVRQMGFGNKIFSTLNAVVGRLCDTINLLTDELVKSITLRKWIYSVI</sequence>
<dbReference type="Gene3D" id="3.30.420.10">
    <property type="entry name" value="Ribonuclease H-like superfamily/Ribonuclease H"/>
    <property type="match status" value="1"/>
</dbReference>
<dbReference type="InterPro" id="IPR036397">
    <property type="entry name" value="RNaseH_sf"/>
</dbReference>
<dbReference type="Pfam" id="PF13358">
    <property type="entry name" value="DDE_3"/>
    <property type="match status" value="1"/>
</dbReference>
<dbReference type="GO" id="GO:0003676">
    <property type="term" value="F:nucleic acid binding"/>
    <property type="evidence" value="ECO:0007669"/>
    <property type="project" value="InterPro"/>
</dbReference>